<organism evidence="2 3">
    <name type="scientific">Stylonychia lemnae</name>
    <name type="common">Ciliate</name>
    <dbReference type="NCBI Taxonomy" id="5949"/>
    <lineage>
        <taxon>Eukaryota</taxon>
        <taxon>Sar</taxon>
        <taxon>Alveolata</taxon>
        <taxon>Ciliophora</taxon>
        <taxon>Intramacronucleata</taxon>
        <taxon>Spirotrichea</taxon>
        <taxon>Stichotrichia</taxon>
        <taxon>Sporadotrichida</taxon>
        <taxon>Oxytrichidae</taxon>
        <taxon>Stylonychinae</taxon>
        <taxon>Stylonychia</taxon>
    </lineage>
</organism>
<keyword evidence="3" id="KW-1185">Reference proteome</keyword>
<evidence type="ECO:0000313" key="2">
    <source>
        <dbReference type="EMBL" id="CDW82600.1"/>
    </source>
</evidence>
<protein>
    <submittedName>
        <fullName evidence="2">Uncharacterized protein</fullName>
    </submittedName>
</protein>
<accession>A0A078AJP5</accession>
<reference evidence="2 3" key="1">
    <citation type="submission" date="2014-06" db="EMBL/GenBank/DDBJ databases">
        <authorList>
            <person name="Swart Estienne"/>
        </authorList>
    </citation>
    <scope>NUCLEOTIDE SEQUENCE [LARGE SCALE GENOMIC DNA]</scope>
    <source>
        <strain evidence="2 3">130c</strain>
    </source>
</reference>
<evidence type="ECO:0000313" key="3">
    <source>
        <dbReference type="Proteomes" id="UP000039865"/>
    </source>
</evidence>
<dbReference type="AlphaFoldDB" id="A0A078AJP5"/>
<sequence>MSTTKGGQKRQIMTRAIAKSQALPSAMKKSFKGQDYQKYLMKRNEKLQRDWEKEQRQLNAEQAEIDNKNWAAVDREDARNMQRRAEKLHKQEELIRRRQEKSTIVKEDQEFMEQWSQTKQ</sequence>
<name>A0A078AJP5_STYLE</name>
<keyword evidence="1" id="KW-0175">Coiled coil</keyword>
<gene>
    <name evidence="2" type="primary">Contig2905.g3110</name>
    <name evidence="2" type="ORF">STYLEM_11633</name>
</gene>
<dbReference type="InParanoid" id="A0A078AJP5"/>
<dbReference type="EMBL" id="CCKQ01011062">
    <property type="protein sequence ID" value="CDW82600.1"/>
    <property type="molecule type" value="Genomic_DNA"/>
</dbReference>
<dbReference type="Proteomes" id="UP000039865">
    <property type="component" value="Unassembled WGS sequence"/>
</dbReference>
<proteinExistence type="predicted"/>
<feature type="coiled-coil region" evidence="1">
    <location>
        <begin position="41"/>
        <end position="98"/>
    </location>
</feature>
<evidence type="ECO:0000256" key="1">
    <source>
        <dbReference type="SAM" id="Coils"/>
    </source>
</evidence>